<accession>A0A2H3J3C1</accession>
<dbReference type="InterPro" id="IPR000073">
    <property type="entry name" value="AB_hydrolase_1"/>
</dbReference>
<gene>
    <name evidence="2" type="ORF">WOLCODRAFT_82589</name>
</gene>
<dbReference type="OMA" id="RYPWKIW"/>
<sequence length="328" mass="36622">MVCYTSTTVTFSYGGALHLNLKLVAKHYLPIKPAVQGVTLLFTHGIGAHKEVWEPMLEILLRNANAIGIHDAWSIDWQSHGDAAAVNDLVLREIPDGISTREYAVGLRAFAMSLFMKSCSEIIGIGHCAGSSALLLSTHTTPVPYAAIVLVEPGLYERTVWYKDHEKHMASCKAMYDAISGRRDTWNSREEATAFFKQRDPWKRWDERVLNAHVVYGLKDHAIEEGGRQVMKVTLKCHKFQERMPLKDDIEIFLDAADTLRTLDASFPIHCVLGMRNDVMYSILAMRRMASIQYIPGAGHAVVQENPDDVATCLHNILHGIGSPSVKL</sequence>
<dbReference type="Gene3D" id="3.40.50.1820">
    <property type="entry name" value="alpha/beta hydrolase"/>
    <property type="match status" value="1"/>
</dbReference>
<dbReference type="STRING" id="742152.A0A2H3J3C1"/>
<evidence type="ECO:0000259" key="1">
    <source>
        <dbReference type="Pfam" id="PF12697"/>
    </source>
</evidence>
<dbReference type="EMBL" id="KB467887">
    <property type="protein sequence ID" value="PCH36732.1"/>
    <property type="molecule type" value="Genomic_DNA"/>
</dbReference>
<evidence type="ECO:0000313" key="2">
    <source>
        <dbReference type="EMBL" id="PCH36732.1"/>
    </source>
</evidence>
<name>A0A2H3J3C1_WOLCO</name>
<dbReference type="Pfam" id="PF12697">
    <property type="entry name" value="Abhydrolase_6"/>
    <property type="match status" value="1"/>
</dbReference>
<dbReference type="OrthoDB" id="94039at2759"/>
<proteinExistence type="predicted"/>
<keyword evidence="3" id="KW-1185">Reference proteome</keyword>
<evidence type="ECO:0000313" key="3">
    <source>
        <dbReference type="Proteomes" id="UP000218811"/>
    </source>
</evidence>
<organism evidence="2 3">
    <name type="scientific">Wolfiporia cocos (strain MD-104)</name>
    <name type="common">Brown rot fungus</name>
    <dbReference type="NCBI Taxonomy" id="742152"/>
    <lineage>
        <taxon>Eukaryota</taxon>
        <taxon>Fungi</taxon>
        <taxon>Dikarya</taxon>
        <taxon>Basidiomycota</taxon>
        <taxon>Agaricomycotina</taxon>
        <taxon>Agaricomycetes</taxon>
        <taxon>Polyporales</taxon>
        <taxon>Phaeolaceae</taxon>
        <taxon>Wolfiporia</taxon>
    </lineage>
</organism>
<dbReference type="AlphaFoldDB" id="A0A2H3J3C1"/>
<dbReference type="SUPFAM" id="SSF53474">
    <property type="entry name" value="alpha/beta-Hydrolases"/>
    <property type="match status" value="1"/>
</dbReference>
<feature type="domain" description="AB hydrolase-1" evidence="1">
    <location>
        <begin position="40"/>
        <end position="311"/>
    </location>
</feature>
<dbReference type="Proteomes" id="UP000218811">
    <property type="component" value="Unassembled WGS sequence"/>
</dbReference>
<reference evidence="2 3" key="1">
    <citation type="journal article" date="2012" name="Science">
        <title>The Paleozoic origin of enzymatic lignin decomposition reconstructed from 31 fungal genomes.</title>
        <authorList>
            <person name="Floudas D."/>
            <person name="Binder M."/>
            <person name="Riley R."/>
            <person name="Barry K."/>
            <person name="Blanchette R.A."/>
            <person name="Henrissat B."/>
            <person name="Martinez A.T."/>
            <person name="Otillar R."/>
            <person name="Spatafora J.W."/>
            <person name="Yadav J.S."/>
            <person name="Aerts A."/>
            <person name="Benoit I."/>
            <person name="Boyd A."/>
            <person name="Carlson A."/>
            <person name="Copeland A."/>
            <person name="Coutinho P.M."/>
            <person name="de Vries R.P."/>
            <person name="Ferreira P."/>
            <person name="Findley K."/>
            <person name="Foster B."/>
            <person name="Gaskell J."/>
            <person name="Glotzer D."/>
            <person name="Gorecki P."/>
            <person name="Heitman J."/>
            <person name="Hesse C."/>
            <person name="Hori C."/>
            <person name="Igarashi K."/>
            <person name="Jurgens J.A."/>
            <person name="Kallen N."/>
            <person name="Kersten P."/>
            <person name="Kohler A."/>
            <person name="Kuees U."/>
            <person name="Kumar T.K.A."/>
            <person name="Kuo A."/>
            <person name="LaButti K."/>
            <person name="Larrondo L.F."/>
            <person name="Lindquist E."/>
            <person name="Ling A."/>
            <person name="Lombard V."/>
            <person name="Lucas S."/>
            <person name="Lundell T."/>
            <person name="Martin R."/>
            <person name="McLaughlin D.J."/>
            <person name="Morgenstern I."/>
            <person name="Morin E."/>
            <person name="Murat C."/>
            <person name="Nagy L.G."/>
            <person name="Nolan M."/>
            <person name="Ohm R.A."/>
            <person name="Patyshakuliyeva A."/>
            <person name="Rokas A."/>
            <person name="Ruiz-Duenas F.J."/>
            <person name="Sabat G."/>
            <person name="Salamov A."/>
            <person name="Samejima M."/>
            <person name="Schmutz J."/>
            <person name="Slot J.C."/>
            <person name="St John F."/>
            <person name="Stenlid J."/>
            <person name="Sun H."/>
            <person name="Sun S."/>
            <person name="Syed K."/>
            <person name="Tsang A."/>
            <person name="Wiebenga A."/>
            <person name="Young D."/>
            <person name="Pisabarro A."/>
            <person name="Eastwood D.C."/>
            <person name="Martin F."/>
            <person name="Cullen D."/>
            <person name="Grigoriev I.V."/>
            <person name="Hibbett D.S."/>
        </authorList>
    </citation>
    <scope>NUCLEOTIDE SEQUENCE [LARGE SCALE GENOMIC DNA]</scope>
    <source>
        <strain evidence="2 3">MD-104</strain>
    </source>
</reference>
<dbReference type="InterPro" id="IPR029058">
    <property type="entry name" value="AB_hydrolase_fold"/>
</dbReference>
<protein>
    <recommendedName>
        <fullName evidence="1">AB hydrolase-1 domain-containing protein</fullName>
    </recommendedName>
</protein>